<keyword evidence="8" id="KW-1003">Cell membrane</keyword>
<evidence type="ECO:0000313" key="11">
    <source>
        <dbReference type="EMBL" id="OGI68488.1"/>
    </source>
</evidence>
<dbReference type="Proteomes" id="UP000178235">
    <property type="component" value="Unassembled WGS sequence"/>
</dbReference>
<dbReference type="GO" id="GO:0005524">
    <property type="term" value="F:ATP binding"/>
    <property type="evidence" value="ECO:0007669"/>
    <property type="project" value="UniProtKB-UniRule"/>
</dbReference>
<dbReference type="AlphaFoldDB" id="A0A1F6VFW3"/>
<comment type="similarity">
    <text evidence="2 8">Belongs to the ATPase epsilon chain family.</text>
</comment>
<dbReference type="EMBL" id="MFTS01000003">
    <property type="protein sequence ID" value="OGI68488.1"/>
    <property type="molecule type" value="Genomic_DNA"/>
</dbReference>
<evidence type="ECO:0000256" key="8">
    <source>
        <dbReference type="HAMAP-Rule" id="MF_00530"/>
    </source>
</evidence>
<dbReference type="SUPFAM" id="SSF51344">
    <property type="entry name" value="Epsilon subunit of F1F0-ATP synthase N-terminal domain"/>
    <property type="match status" value="1"/>
</dbReference>
<organism evidence="11 12">
    <name type="scientific">Candidatus Nomurabacteria bacterium RIFCSPHIGHO2_01_FULL_42_15</name>
    <dbReference type="NCBI Taxonomy" id="1801742"/>
    <lineage>
        <taxon>Bacteria</taxon>
        <taxon>Candidatus Nomuraibacteriota</taxon>
    </lineage>
</organism>
<keyword evidence="3 8" id="KW-0813">Transport</keyword>
<keyword evidence="9" id="KW-0175">Coiled coil</keyword>
<comment type="subcellular location">
    <subcellularLocation>
        <location evidence="8">Cell membrane</location>
        <topology evidence="8">Peripheral membrane protein</topology>
    </subcellularLocation>
    <subcellularLocation>
        <location evidence="1">Endomembrane system</location>
        <topology evidence="1">Peripheral membrane protein</topology>
    </subcellularLocation>
</comment>
<evidence type="ECO:0000256" key="1">
    <source>
        <dbReference type="ARBA" id="ARBA00004184"/>
    </source>
</evidence>
<feature type="domain" description="ATP synthase F1 complex delta/epsilon subunit N-terminal" evidence="10">
    <location>
        <begin position="5"/>
        <end position="72"/>
    </location>
</feature>
<dbReference type="GO" id="GO:0012505">
    <property type="term" value="C:endomembrane system"/>
    <property type="evidence" value="ECO:0007669"/>
    <property type="project" value="UniProtKB-SubCell"/>
</dbReference>
<dbReference type="GO" id="GO:0005886">
    <property type="term" value="C:plasma membrane"/>
    <property type="evidence" value="ECO:0007669"/>
    <property type="project" value="UniProtKB-SubCell"/>
</dbReference>
<evidence type="ECO:0000256" key="2">
    <source>
        <dbReference type="ARBA" id="ARBA00005712"/>
    </source>
</evidence>
<gene>
    <name evidence="8" type="primary">atpC</name>
    <name evidence="11" type="ORF">A2738_01225</name>
</gene>
<evidence type="ECO:0000256" key="5">
    <source>
        <dbReference type="ARBA" id="ARBA00023136"/>
    </source>
</evidence>
<evidence type="ECO:0000259" key="10">
    <source>
        <dbReference type="Pfam" id="PF02823"/>
    </source>
</evidence>
<dbReference type="PANTHER" id="PTHR13822">
    <property type="entry name" value="ATP SYNTHASE DELTA/EPSILON CHAIN"/>
    <property type="match status" value="1"/>
</dbReference>
<protein>
    <recommendedName>
        <fullName evidence="8">ATP synthase epsilon chain</fullName>
    </recommendedName>
    <alternativeName>
        <fullName evidence="8">ATP synthase F1 sector epsilon subunit</fullName>
    </alternativeName>
    <alternativeName>
        <fullName evidence="8">F-ATPase epsilon subunit</fullName>
    </alternativeName>
</protein>
<dbReference type="PANTHER" id="PTHR13822:SF10">
    <property type="entry name" value="ATP SYNTHASE EPSILON CHAIN, CHLOROPLASTIC"/>
    <property type="match status" value="1"/>
</dbReference>
<comment type="function">
    <text evidence="8">Produces ATP from ADP in the presence of a proton gradient across the membrane.</text>
</comment>
<comment type="caution">
    <text evidence="11">The sequence shown here is derived from an EMBL/GenBank/DDBJ whole genome shotgun (WGS) entry which is preliminary data.</text>
</comment>
<comment type="subunit">
    <text evidence="8">F-type ATPases have 2 components, CF(1) - the catalytic core - and CF(0) - the membrane proton channel. CF(1) has five subunits: alpha(3), beta(3), gamma(1), delta(1), epsilon(1). CF(0) has three main subunits: a, b and c.</text>
</comment>
<keyword evidence="7 8" id="KW-0066">ATP synthesis</keyword>
<dbReference type="InterPro" id="IPR001469">
    <property type="entry name" value="ATP_synth_F1_dsu/esu"/>
</dbReference>
<evidence type="ECO:0000256" key="3">
    <source>
        <dbReference type="ARBA" id="ARBA00022448"/>
    </source>
</evidence>
<evidence type="ECO:0000256" key="7">
    <source>
        <dbReference type="ARBA" id="ARBA00023310"/>
    </source>
</evidence>
<dbReference type="Gene3D" id="2.60.15.10">
    <property type="entry name" value="F0F1 ATP synthase delta/epsilon subunit, N-terminal"/>
    <property type="match status" value="1"/>
</dbReference>
<evidence type="ECO:0000256" key="9">
    <source>
        <dbReference type="SAM" id="Coils"/>
    </source>
</evidence>
<evidence type="ECO:0000313" key="12">
    <source>
        <dbReference type="Proteomes" id="UP000178235"/>
    </source>
</evidence>
<dbReference type="Pfam" id="PF02823">
    <property type="entry name" value="ATP-synt_DE_N"/>
    <property type="match status" value="1"/>
</dbReference>
<reference evidence="11 12" key="1">
    <citation type="journal article" date="2016" name="Nat. Commun.">
        <title>Thousands of microbial genomes shed light on interconnected biogeochemical processes in an aquifer system.</title>
        <authorList>
            <person name="Anantharaman K."/>
            <person name="Brown C.T."/>
            <person name="Hug L.A."/>
            <person name="Sharon I."/>
            <person name="Castelle C.J."/>
            <person name="Probst A.J."/>
            <person name="Thomas B.C."/>
            <person name="Singh A."/>
            <person name="Wilkins M.J."/>
            <person name="Karaoz U."/>
            <person name="Brodie E.L."/>
            <person name="Williams K.H."/>
            <person name="Hubbard S.S."/>
            <person name="Banfield J.F."/>
        </authorList>
    </citation>
    <scope>NUCLEOTIDE SEQUENCE [LARGE SCALE GENOMIC DNA]</scope>
</reference>
<keyword evidence="4 8" id="KW-0406">Ion transport</keyword>
<name>A0A1F6VFW3_9BACT</name>
<evidence type="ECO:0000256" key="4">
    <source>
        <dbReference type="ARBA" id="ARBA00023065"/>
    </source>
</evidence>
<dbReference type="InterPro" id="IPR020546">
    <property type="entry name" value="ATP_synth_F1_dsu/esu_N"/>
</dbReference>
<keyword evidence="5 8" id="KW-0472">Membrane</keyword>
<dbReference type="GO" id="GO:0045259">
    <property type="term" value="C:proton-transporting ATP synthase complex"/>
    <property type="evidence" value="ECO:0007669"/>
    <property type="project" value="UniProtKB-KW"/>
</dbReference>
<proteinExistence type="inferred from homology"/>
<accession>A0A1F6VFW3</accession>
<feature type="coiled-coil region" evidence="9">
    <location>
        <begin position="100"/>
        <end position="127"/>
    </location>
</feature>
<evidence type="ECO:0000256" key="6">
    <source>
        <dbReference type="ARBA" id="ARBA00023196"/>
    </source>
</evidence>
<sequence length="156" mass="17321">MSKQLKLKIVTPERLVLEEMVDQVTLPTTEGEITILPEHVPLVVGLKSGDVVAVTNGEYVPMAVVGGFVEVKTGLPRLDGRGGEGVTEVAVLADFAEHIKEISDEKIAQAKARSEELKKQIENKGAVDFEHFEAELERSLTRVKIADKWRTKKYRK</sequence>
<dbReference type="GO" id="GO:0046933">
    <property type="term" value="F:proton-transporting ATP synthase activity, rotational mechanism"/>
    <property type="evidence" value="ECO:0007669"/>
    <property type="project" value="UniProtKB-UniRule"/>
</dbReference>
<keyword evidence="8" id="KW-0375">Hydrogen ion transport</keyword>
<keyword evidence="6 8" id="KW-0139">CF(1)</keyword>
<dbReference type="InterPro" id="IPR036771">
    <property type="entry name" value="ATPsynth_dsu/esu_N"/>
</dbReference>
<dbReference type="CDD" id="cd12152">
    <property type="entry name" value="F1-ATPase_delta"/>
    <property type="match status" value="1"/>
</dbReference>
<dbReference type="HAMAP" id="MF_00530">
    <property type="entry name" value="ATP_synth_epsil_bac"/>
    <property type="match status" value="1"/>
</dbReference>